<evidence type="ECO:0000313" key="2">
    <source>
        <dbReference type="EMBL" id="GAA4394775.1"/>
    </source>
</evidence>
<feature type="compositionally biased region" description="Polar residues" evidence="1">
    <location>
        <begin position="148"/>
        <end position="159"/>
    </location>
</feature>
<feature type="region of interest" description="Disordered" evidence="1">
    <location>
        <begin position="130"/>
        <end position="187"/>
    </location>
</feature>
<organism evidence="2 3">
    <name type="scientific">Tsukamurella soli</name>
    <dbReference type="NCBI Taxonomy" id="644556"/>
    <lineage>
        <taxon>Bacteria</taxon>
        <taxon>Bacillati</taxon>
        <taxon>Actinomycetota</taxon>
        <taxon>Actinomycetes</taxon>
        <taxon>Mycobacteriales</taxon>
        <taxon>Tsukamurellaceae</taxon>
        <taxon>Tsukamurella</taxon>
    </lineage>
</organism>
<feature type="compositionally biased region" description="Basic and acidic residues" evidence="1">
    <location>
        <begin position="130"/>
        <end position="139"/>
    </location>
</feature>
<dbReference type="Pfam" id="PF19457">
    <property type="entry name" value="DUF5994"/>
    <property type="match status" value="1"/>
</dbReference>
<dbReference type="EMBL" id="BAABFR010000039">
    <property type="protein sequence ID" value="GAA4394775.1"/>
    <property type="molecule type" value="Genomic_DNA"/>
</dbReference>
<proteinExistence type="predicted"/>
<gene>
    <name evidence="2" type="ORF">GCM10023147_27220</name>
</gene>
<protein>
    <submittedName>
        <fullName evidence="2">DUF5994 family protein</fullName>
    </submittedName>
</protein>
<sequence length="187" mass="20373">MTQLPHAARPTPRLRLSPEPAPGRQTHARFDGAWWPRTHDLEAELVDVIPLLDARVTRVERVCYPIADWTDTPKRLMTGHRRLDLDGYNYQATGTVRFAGPDDTVVLAVVAPEAEPESAAWELQAALDSHEHRTADELSRAAGPASRAQATDRSATAQWENDGGGGDQAPLASDYIPAPSPLAGLTR</sequence>
<comment type="caution">
    <text evidence="2">The sequence shown here is derived from an EMBL/GenBank/DDBJ whole genome shotgun (WGS) entry which is preliminary data.</text>
</comment>
<dbReference type="InterPro" id="IPR046036">
    <property type="entry name" value="DUF5994"/>
</dbReference>
<evidence type="ECO:0000313" key="3">
    <source>
        <dbReference type="Proteomes" id="UP001500635"/>
    </source>
</evidence>
<reference evidence="3" key="1">
    <citation type="journal article" date="2019" name="Int. J. Syst. Evol. Microbiol.">
        <title>The Global Catalogue of Microorganisms (GCM) 10K type strain sequencing project: providing services to taxonomists for standard genome sequencing and annotation.</title>
        <authorList>
            <consortium name="The Broad Institute Genomics Platform"/>
            <consortium name="The Broad Institute Genome Sequencing Center for Infectious Disease"/>
            <person name="Wu L."/>
            <person name="Ma J."/>
        </authorList>
    </citation>
    <scope>NUCLEOTIDE SEQUENCE [LARGE SCALE GENOMIC DNA]</scope>
    <source>
        <strain evidence="3">JCM 17688</strain>
    </source>
</reference>
<dbReference type="Proteomes" id="UP001500635">
    <property type="component" value="Unassembled WGS sequence"/>
</dbReference>
<feature type="region of interest" description="Disordered" evidence="1">
    <location>
        <begin position="1"/>
        <end position="25"/>
    </location>
</feature>
<keyword evidence="3" id="KW-1185">Reference proteome</keyword>
<dbReference type="RefSeq" id="WP_344996621.1">
    <property type="nucleotide sequence ID" value="NZ_BAABFR010000039.1"/>
</dbReference>
<name>A0ABP8JRN4_9ACTN</name>
<evidence type="ECO:0000256" key="1">
    <source>
        <dbReference type="SAM" id="MobiDB-lite"/>
    </source>
</evidence>
<accession>A0ABP8JRN4</accession>